<dbReference type="PROSITE" id="PS51717">
    <property type="entry name" value="G_VLIG"/>
    <property type="match status" value="1"/>
</dbReference>
<dbReference type="Gene3D" id="3.40.50.300">
    <property type="entry name" value="P-loop containing nucleotide triphosphate hydrolases"/>
    <property type="match status" value="1"/>
</dbReference>
<dbReference type="GO" id="GO:0005525">
    <property type="term" value="F:GTP binding"/>
    <property type="evidence" value="ECO:0007669"/>
    <property type="project" value="InterPro"/>
</dbReference>
<dbReference type="InterPro" id="IPR058641">
    <property type="entry name" value="GVIN1_dom"/>
</dbReference>
<keyword evidence="4" id="KW-1185">Reference proteome</keyword>
<evidence type="ECO:0000313" key="4">
    <source>
        <dbReference type="Proteomes" id="UP000694569"/>
    </source>
</evidence>
<dbReference type="Pfam" id="PF25683">
    <property type="entry name" value="URGCP_GTPase"/>
    <property type="match status" value="1"/>
</dbReference>
<organism evidence="3 4">
    <name type="scientific">Leptobrachium leishanense</name>
    <name type="common">Leishan spiny toad</name>
    <dbReference type="NCBI Taxonomy" id="445787"/>
    <lineage>
        <taxon>Eukaryota</taxon>
        <taxon>Metazoa</taxon>
        <taxon>Chordata</taxon>
        <taxon>Craniata</taxon>
        <taxon>Vertebrata</taxon>
        <taxon>Euteleostomi</taxon>
        <taxon>Amphibia</taxon>
        <taxon>Batrachia</taxon>
        <taxon>Anura</taxon>
        <taxon>Pelobatoidea</taxon>
        <taxon>Megophryidae</taxon>
        <taxon>Leptobrachium</taxon>
    </lineage>
</organism>
<dbReference type="InterPro" id="IPR030383">
    <property type="entry name" value="G_VLIG_dom"/>
</dbReference>
<evidence type="ECO:0000313" key="3">
    <source>
        <dbReference type="Ensembl" id="ENSLLEP00000035098.1"/>
    </source>
</evidence>
<sequence>MQWMSSGLDLHLRNKRKQIQELLEMLGMEDFFNAKLTLRNILNIAKESIKVISCHNIQDIPGSFLKKILALNRTARSTHYERNPPDLESSIHNYSENIMLQIFDANGENDASPSVHPLDVVCALLHCSDHFLQQEIVSKMSMCQFAVPLLLPVGDGTYCTLMLWAMRDIVKRWRPHSLADSKGFMEDNVVNVPMPTFSFVRLGKTKLSKSKILNQVLSQDQQNLDFFIHDNMQGGNIERKISNGLVEMSWYFPSGSDRSDIFPEPIAVTNLRGDLESNWNQFSFLTRISSAVFIFTESIGEREFRVLSKCENSDAKYYLIITPSSGSNVSKETRENLQRIISALKLEMGNIILKKKTDNDTALMKRIQSCINISLMDNPKRITIANMDQQTRGLVIRVDENSEESHKPRDHVLEITKEIKDVSHYKKETMRLQDDLWKQVSKLEKEMCRMKSQGSKDAQEYQGELFGQFLSLRETQHEHDLPSGIMLFINAVVYFSQIERHYFLKWLKYELDSIARSNLSALQNKEELKLLDQKLSDSSLGIEHFLREMGQFYEAERSLYNCKKISEDRIQFKKLPKIAADLLLDGFPLELIDGDASNIPLHWITDVLTELDTKTGGRCRMRVITVLGVQSTGKSTLLNTMFGLQFPVASGRCTRGAFMTLIRVEEDFIKELGCDFILVIDTEGLKAPELASLEDSHEHDNELATLVVGLSDITIINMAMENTTEMKDILQIVIHAFLRMKEIGKKPKCQFVHQNVSDVSAHEKNARDRKKLLEQLDEMTNIAANMEIKCGIKTFSDVMDYDIERDNWYIPGLWHGVPPMAAVNSGYSENVSLLKKYLLEYMTTCKFENTPMNIKEFITWIQSLWNAVKHEKFIFSFRNSLVAEAYNKLSIRFSQWEWDFTKAVHTWVINTETLIRNESSDRLDSDTLSTYKIMLNNILCNEERKMTELLGMYFENKSENSHLIEKYREDFFMSVRFLKKELERNALSKCNEAFHIQKGKFEIQGIQSKYQKTIEDKVINLLENCRETNQQLGESEVKAAFENMWNTTISNLQIESLKRRNISQAVLHELRNNMSHKGSEINDLLLKVKHLEAYGNAEYHVQKNHIDQSFLSLKRNPLHISQEQFDVVSEFASL</sequence>
<dbReference type="GeneTree" id="ENSGT00940000154390"/>
<dbReference type="InterPro" id="IPR057365">
    <property type="entry name" value="URGCP"/>
</dbReference>
<dbReference type="PANTHER" id="PTHR14819">
    <property type="entry name" value="GTP-BINDING"/>
    <property type="match status" value="1"/>
</dbReference>
<dbReference type="InterPro" id="IPR027417">
    <property type="entry name" value="P-loop_NTPase"/>
</dbReference>
<name>A0A8C5QCZ7_9ANUR</name>
<evidence type="ECO:0000259" key="2">
    <source>
        <dbReference type="PROSITE" id="PS51717"/>
    </source>
</evidence>
<dbReference type="PANTHER" id="PTHR14819:SF9">
    <property type="entry name" value="UP-REGULATOR OF CELL PROLIFERATION-LIKE"/>
    <property type="match status" value="1"/>
</dbReference>
<dbReference type="OrthoDB" id="1597724at2759"/>
<dbReference type="Ensembl" id="ENSLLET00000036430.1">
    <property type="protein sequence ID" value="ENSLLEP00000035098.1"/>
    <property type="gene ID" value="ENSLLEG00000022150.1"/>
</dbReference>
<dbReference type="SUPFAM" id="SSF52540">
    <property type="entry name" value="P-loop containing nucleoside triphosphate hydrolases"/>
    <property type="match status" value="1"/>
</dbReference>
<dbReference type="Proteomes" id="UP000694569">
    <property type="component" value="Unplaced"/>
</dbReference>
<dbReference type="InterPro" id="IPR052986">
    <property type="entry name" value="VLIG_GTPase"/>
</dbReference>
<dbReference type="Pfam" id="PF25496">
    <property type="entry name" value="URGCP"/>
    <property type="match status" value="1"/>
</dbReference>
<protein>
    <recommendedName>
        <fullName evidence="2">VLIG-type G domain-containing protein</fullName>
    </recommendedName>
</protein>
<proteinExistence type="inferred from homology"/>
<feature type="domain" description="VLIG-type G" evidence="2">
    <location>
        <begin position="618"/>
        <end position="862"/>
    </location>
</feature>
<dbReference type="Pfam" id="PF25974">
    <property type="entry name" value="URGCP_9th"/>
    <property type="match status" value="1"/>
</dbReference>
<reference evidence="3" key="1">
    <citation type="submission" date="2025-08" db="UniProtKB">
        <authorList>
            <consortium name="Ensembl"/>
        </authorList>
    </citation>
    <scope>IDENTIFICATION</scope>
</reference>
<evidence type="ECO:0000256" key="1">
    <source>
        <dbReference type="ARBA" id="ARBA00006828"/>
    </source>
</evidence>
<accession>A0A8C5QCZ7</accession>
<comment type="similarity">
    <text evidence="1">Belongs to the TRAFAC class dynamin-like GTPase superfamily. Very large inducible GTPase (VLIG) family.</text>
</comment>
<reference evidence="3" key="2">
    <citation type="submission" date="2025-09" db="UniProtKB">
        <authorList>
            <consortium name="Ensembl"/>
        </authorList>
    </citation>
    <scope>IDENTIFICATION</scope>
</reference>
<dbReference type="AlphaFoldDB" id="A0A8C5QCZ7"/>